<keyword evidence="2" id="KW-1185">Reference proteome</keyword>
<evidence type="ECO:0000313" key="1">
    <source>
        <dbReference type="EMBL" id="TFK70429.1"/>
    </source>
</evidence>
<organism evidence="1 2">
    <name type="scientific">Pluteus cervinus</name>
    <dbReference type="NCBI Taxonomy" id="181527"/>
    <lineage>
        <taxon>Eukaryota</taxon>
        <taxon>Fungi</taxon>
        <taxon>Dikarya</taxon>
        <taxon>Basidiomycota</taxon>
        <taxon>Agaricomycotina</taxon>
        <taxon>Agaricomycetes</taxon>
        <taxon>Agaricomycetidae</taxon>
        <taxon>Agaricales</taxon>
        <taxon>Pluteineae</taxon>
        <taxon>Pluteaceae</taxon>
        <taxon>Pluteus</taxon>
    </lineage>
</organism>
<dbReference type="EMBL" id="ML208313">
    <property type="protein sequence ID" value="TFK70429.1"/>
    <property type="molecule type" value="Genomic_DNA"/>
</dbReference>
<accession>A0ACD3AYQ8</accession>
<proteinExistence type="predicted"/>
<protein>
    <submittedName>
        <fullName evidence="1">Uncharacterized protein</fullName>
    </submittedName>
</protein>
<name>A0ACD3AYQ8_9AGAR</name>
<gene>
    <name evidence="1" type="ORF">BDN72DRAFT_896436</name>
</gene>
<evidence type="ECO:0000313" key="2">
    <source>
        <dbReference type="Proteomes" id="UP000308600"/>
    </source>
</evidence>
<reference evidence="1 2" key="1">
    <citation type="journal article" date="2019" name="Nat. Ecol. Evol.">
        <title>Megaphylogeny resolves global patterns of mushroom evolution.</title>
        <authorList>
            <person name="Varga T."/>
            <person name="Krizsan K."/>
            <person name="Foldi C."/>
            <person name="Dima B."/>
            <person name="Sanchez-Garcia M."/>
            <person name="Sanchez-Ramirez S."/>
            <person name="Szollosi G.J."/>
            <person name="Szarkandi J.G."/>
            <person name="Papp V."/>
            <person name="Albert L."/>
            <person name="Andreopoulos W."/>
            <person name="Angelini C."/>
            <person name="Antonin V."/>
            <person name="Barry K.W."/>
            <person name="Bougher N.L."/>
            <person name="Buchanan P."/>
            <person name="Buyck B."/>
            <person name="Bense V."/>
            <person name="Catcheside P."/>
            <person name="Chovatia M."/>
            <person name="Cooper J."/>
            <person name="Damon W."/>
            <person name="Desjardin D."/>
            <person name="Finy P."/>
            <person name="Geml J."/>
            <person name="Haridas S."/>
            <person name="Hughes K."/>
            <person name="Justo A."/>
            <person name="Karasinski D."/>
            <person name="Kautmanova I."/>
            <person name="Kiss B."/>
            <person name="Kocsube S."/>
            <person name="Kotiranta H."/>
            <person name="LaButti K.M."/>
            <person name="Lechner B.E."/>
            <person name="Liimatainen K."/>
            <person name="Lipzen A."/>
            <person name="Lukacs Z."/>
            <person name="Mihaltcheva S."/>
            <person name="Morgado L.N."/>
            <person name="Niskanen T."/>
            <person name="Noordeloos M.E."/>
            <person name="Ohm R.A."/>
            <person name="Ortiz-Santana B."/>
            <person name="Ovrebo C."/>
            <person name="Racz N."/>
            <person name="Riley R."/>
            <person name="Savchenko A."/>
            <person name="Shiryaev A."/>
            <person name="Soop K."/>
            <person name="Spirin V."/>
            <person name="Szebenyi C."/>
            <person name="Tomsovsky M."/>
            <person name="Tulloss R.E."/>
            <person name="Uehling J."/>
            <person name="Grigoriev I.V."/>
            <person name="Vagvolgyi C."/>
            <person name="Papp T."/>
            <person name="Martin F.M."/>
            <person name="Miettinen O."/>
            <person name="Hibbett D.S."/>
            <person name="Nagy L.G."/>
        </authorList>
    </citation>
    <scope>NUCLEOTIDE SEQUENCE [LARGE SCALE GENOMIC DNA]</scope>
    <source>
        <strain evidence="1 2">NL-1719</strain>
    </source>
</reference>
<sequence length="364" mass="39744">MDSASPPKPINTPQSIPHPQQTVPTSQSTMTSTLSRFTSFRLPKKDKAEWPPPHWDLENSVNNGIGATTEPGQLASAPGATPPNSPESGTATSRSMEPSVDRATLAKRLSHMIETLPMLSPEVMSVTTTDEDGPPVPSMVDEQLMEQLTSENVMNGSGGLSVWSMLQRLGQKKPVEGHVDVEGSDFMVYAPLEPAPDAEPQLAESETVLEYFDDPRDKPTTFETSKMRKTKHWVPSTTQLSLQTLWWGYRLYLPPPVMAVLNDHRIKTAQRSAMLTTALLWLLNHIPSMVIPPQFRPAVKILKKSAPILGGVGTVVTAAWKRIEKQDKGNGVVLTATWVLPVALIPMAWNAGDIYGPALPPPAE</sequence>
<dbReference type="Proteomes" id="UP000308600">
    <property type="component" value="Unassembled WGS sequence"/>
</dbReference>